<keyword evidence="6" id="KW-0964">Secreted</keyword>
<dbReference type="Gene3D" id="1.20.120.980">
    <property type="entry name" value="Serine carboxypeptidase S28, SKS domain"/>
    <property type="match status" value="1"/>
</dbReference>
<evidence type="ECO:0000256" key="18">
    <source>
        <dbReference type="ARBA" id="ARBA00071692"/>
    </source>
</evidence>
<evidence type="ECO:0000256" key="21">
    <source>
        <dbReference type="ARBA" id="ARBA00080970"/>
    </source>
</evidence>
<keyword evidence="10" id="KW-0720">Serine protease</keyword>
<keyword evidence="25" id="KW-1185">Reference proteome</keyword>
<evidence type="ECO:0000256" key="20">
    <source>
        <dbReference type="ARBA" id="ARBA00077913"/>
    </source>
</evidence>
<dbReference type="AlphaFoldDB" id="A0A3Q3MED0"/>
<protein>
    <recommendedName>
        <fullName evidence="18">Dipeptidyl peptidase 2</fullName>
        <ecNumber evidence="17">3.4.14.2</ecNumber>
    </recommendedName>
    <alternativeName>
        <fullName evidence="21">Dipeptidyl aminopeptidase II</fullName>
    </alternativeName>
    <alternativeName>
        <fullName evidence="22">Dipeptidyl peptidase 7</fullName>
    </alternativeName>
    <alternativeName>
        <fullName evidence="20">Dipeptidyl peptidase II</fullName>
    </alternativeName>
    <alternativeName>
        <fullName evidence="19">Quiescent cell proline dipeptidase</fullName>
    </alternativeName>
</protein>
<evidence type="ECO:0000256" key="7">
    <source>
        <dbReference type="ARBA" id="ARBA00022670"/>
    </source>
</evidence>
<evidence type="ECO:0000313" key="24">
    <source>
        <dbReference type="Ensembl" id="ENSMAMP00000025808.1"/>
    </source>
</evidence>
<dbReference type="Pfam" id="PF05577">
    <property type="entry name" value="Peptidase_S28"/>
    <property type="match status" value="1"/>
</dbReference>
<dbReference type="GO" id="GO:0005576">
    <property type="term" value="C:extracellular region"/>
    <property type="evidence" value="ECO:0007669"/>
    <property type="project" value="UniProtKB-SubCell"/>
</dbReference>
<evidence type="ECO:0000256" key="23">
    <source>
        <dbReference type="SAM" id="SignalP"/>
    </source>
</evidence>
<dbReference type="EC" id="3.4.14.2" evidence="17"/>
<evidence type="ECO:0000256" key="8">
    <source>
        <dbReference type="ARBA" id="ARBA00022729"/>
    </source>
</evidence>
<keyword evidence="12" id="KW-0325">Glycoprotein</keyword>
<evidence type="ECO:0000256" key="9">
    <source>
        <dbReference type="ARBA" id="ARBA00022801"/>
    </source>
</evidence>
<comment type="function">
    <text evidence="16">Plays an important role in the degradation of some oligopeptides.</text>
</comment>
<evidence type="ECO:0000313" key="25">
    <source>
        <dbReference type="Proteomes" id="UP000261640"/>
    </source>
</evidence>
<dbReference type="GO" id="GO:0070008">
    <property type="term" value="F:serine-type exopeptidase activity"/>
    <property type="evidence" value="ECO:0007669"/>
    <property type="project" value="InterPro"/>
</dbReference>
<evidence type="ECO:0000256" key="3">
    <source>
        <dbReference type="ARBA" id="ARBA00004613"/>
    </source>
</evidence>
<evidence type="ECO:0000256" key="13">
    <source>
        <dbReference type="ARBA" id="ARBA00023228"/>
    </source>
</evidence>
<comment type="similarity">
    <text evidence="4">Belongs to the peptidase S28 family.</text>
</comment>
<organism evidence="24 25">
    <name type="scientific">Mastacembelus armatus</name>
    <name type="common">zig-zag eel</name>
    <dbReference type="NCBI Taxonomy" id="205130"/>
    <lineage>
        <taxon>Eukaryota</taxon>
        <taxon>Metazoa</taxon>
        <taxon>Chordata</taxon>
        <taxon>Craniata</taxon>
        <taxon>Vertebrata</taxon>
        <taxon>Euteleostomi</taxon>
        <taxon>Actinopterygii</taxon>
        <taxon>Neopterygii</taxon>
        <taxon>Teleostei</taxon>
        <taxon>Neoteleostei</taxon>
        <taxon>Acanthomorphata</taxon>
        <taxon>Anabantaria</taxon>
        <taxon>Synbranchiformes</taxon>
        <taxon>Mastacembelidae</taxon>
        <taxon>Mastacembelus</taxon>
    </lineage>
</organism>
<dbReference type="InterPro" id="IPR042269">
    <property type="entry name" value="Ser_carbopepase_S28_SKS"/>
</dbReference>
<comment type="subunit">
    <text evidence="5">Homodimer.</text>
</comment>
<evidence type="ECO:0000256" key="15">
    <source>
        <dbReference type="ARBA" id="ARBA00052693"/>
    </source>
</evidence>
<dbReference type="Ensembl" id="ENSMAMT00000026470.2">
    <property type="protein sequence ID" value="ENSMAMP00000025808.1"/>
    <property type="gene ID" value="ENSMAMG00000017326.2"/>
</dbReference>
<evidence type="ECO:0000256" key="10">
    <source>
        <dbReference type="ARBA" id="ARBA00022825"/>
    </source>
</evidence>
<dbReference type="PANTHER" id="PTHR11010:SF107">
    <property type="entry name" value="DIPEPTIDYL PEPTIDASE 2"/>
    <property type="match status" value="1"/>
</dbReference>
<dbReference type="FunCoup" id="A0A3Q3MED0">
    <property type="interactions" value="35"/>
</dbReference>
<evidence type="ECO:0000256" key="22">
    <source>
        <dbReference type="ARBA" id="ARBA00081307"/>
    </source>
</evidence>
<evidence type="ECO:0000256" key="11">
    <source>
        <dbReference type="ARBA" id="ARBA00023145"/>
    </source>
</evidence>
<keyword evidence="11" id="KW-0865">Zymogen</keyword>
<dbReference type="Proteomes" id="UP000261640">
    <property type="component" value="Unplaced"/>
</dbReference>
<comment type="catalytic activity">
    <reaction evidence="15">
        <text>Release of an N-terminal dipeptide, Xaa-Yaa-|-, preferentially when Yaa is Ala or Pro. Substrates are oligopeptides, preferentially tripeptides.</text>
        <dbReference type="EC" id="3.4.14.2"/>
    </reaction>
</comment>
<dbReference type="GO" id="GO:0031410">
    <property type="term" value="C:cytoplasmic vesicle"/>
    <property type="evidence" value="ECO:0007669"/>
    <property type="project" value="UniProtKB-SubCell"/>
</dbReference>
<dbReference type="Gene3D" id="3.40.50.1820">
    <property type="entry name" value="alpha/beta hydrolase"/>
    <property type="match status" value="1"/>
</dbReference>
<keyword evidence="7" id="KW-0645">Protease</keyword>
<dbReference type="GO" id="GO:0005764">
    <property type="term" value="C:lysosome"/>
    <property type="evidence" value="ECO:0007669"/>
    <property type="project" value="UniProtKB-SubCell"/>
</dbReference>
<keyword evidence="9" id="KW-0378">Hydrolase</keyword>
<feature type="signal peptide" evidence="23">
    <location>
        <begin position="1"/>
        <end position="21"/>
    </location>
</feature>
<evidence type="ECO:0000256" key="19">
    <source>
        <dbReference type="ARBA" id="ARBA00075231"/>
    </source>
</evidence>
<name>A0A3Q3MED0_9TELE</name>
<sequence length="500" mass="55670">MSKTGALFALTLTLLLTEGLCRLPYGYFQSIEHNGFKTEPQFQEKYFNQTLDHFNFNGIGNRTFSQRYLITDKYWKKGSGPIFFYTGNEGNIWAFALNSGFITELAAEQGALVIFAEHRYYGRSLPFGKDSFRIPQVSLLTVEQALADYSVMITELKGQLGAADCPVIVFGGSYGGMLSVYMRLKYPNIVTGALAASAPILSTAGLGDSRQFFQDVTADFQSVRPACSEAVRGAFSQLKELAKRQDYSRIQSEFALCKRPTSAQDIHQLNGLLRNAFTLMAMLDYPYSTQFMGNMPANPVKVACETMLSGYDLLANLRNTAGIVYNATGELTCFDLYSLYLECADPTGCGLGFDSLAWDYQACTEINLCFESNGVTDMFPPMPFTESDRKQYCYKRWAVVPRPGWLKIQFWGDALSSASNIIFSNGDLDPWANGGVRQSLSSSLMAINILGGAHHLDLRCSRLLLASSCWIVIFRTYKAKPNNTSLLFYTGNLMRLIQSQ</sequence>
<evidence type="ECO:0000256" key="6">
    <source>
        <dbReference type="ARBA" id="ARBA00022525"/>
    </source>
</evidence>
<dbReference type="InterPro" id="IPR029058">
    <property type="entry name" value="AB_hydrolase_fold"/>
</dbReference>
<keyword evidence="14" id="KW-0968">Cytoplasmic vesicle</keyword>
<dbReference type="STRING" id="205130.ENSMAMP00000025808"/>
<reference evidence="24" key="1">
    <citation type="submission" date="2025-08" db="UniProtKB">
        <authorList>
            <consortium name="Ensembl"/>
        </authorList>
    </citation>
    <scope>IDENTIFICATION</scope>
</reference>
<evidence type="ECO:0000256" key="17">
    <source>
        <dbReference type="ARBA" id="ARBA00066778"/>
    </source>
</evidence>
<evidence type="ECO:0000256" key="5">
    <source>
        <dbReference type="ARBA" id="ARBA00011738"/>
    </source>
</evidence>
<keyword evidence="8 23" id="KW-0732">Signal</keyword>
<dbReference type="InterPro" id="IPR008758">
    <property type="entry name" value="Peptidase_S28"/>
</dbReference>
<proteinExistence type="inferred from homology"/>
<evidence type="ECO:0000256" key="12">
    <source>
        <dbReference type="ARBA" id="ARBA00023180"/>
    </source>
</evidence>
<keyword evidence="13" id="KW-0458">Lysosome</keyword>
<dbReference type="InParanoid" id="A0A3Q3MED0"/>
<comment type="subcellular location">
    <subcellularLocation>
        <location evidence="2">Cytoplasmic vesicle</location>
    </subcellularLocation>
    <subcellularLocation>
        <location evidence="1">Lysosome</location>
    </subcellularLocation>
    <subcellularLocation>
        <location evidence="3">Secreted</location>
    </subcellularLocation>
</comment>
<feature type="chain" id="PRO_5018567370" description="Dipeptidyl peptidase 2" evidence="23">
    <location>
        <begin position="22"/>
        <end position="500"/>
    </location>
</feature>
<dbReference type="SUPFAM" id="SSF53474">
    <property type="entry name" value="alpha/beta-Hydrolases"/>
    <property type="match status" value="2"/>
</dbReference>
<dbReference type="GeneTree" id="ENSGT00940000159838"/>
<dbReference type="PANTHER" id="PTHR11010">
    <property type="entry name" value="PROTEASE S28 PRO-X CARBOXYPEPTIDASE-RELATED"/>
    <property type="match status" value="1"/>
</dbReference>
<accession>A0A3Q3MED0</accession>
<evidence type="ECO:0000256" key="1">
    <source>
        <dbReference type="ARBA" id="ARBA00004371"/>
    </source>
</evidence>
<evidence type="ECO:0000256" key="4">
    <source>
        <dbReference type="ARBA" id="ARBA00011079"/>
    </source>
</evidence>
<dbReference type="GO" id="GO:0008239">
    <property type="term" value="F:dipeptidyl-peptidase activity"/>
    <property type="evidence" value="ECO:0007669"/>
    <property type="project" value="UniProtKB-EC"/>
</dbReference>
<evidence type="ECO:0000256" key="16">
    <source>
        <dbReference type="ARBA" id="ARBA00057675"/>
    </source>
</evidence>
<evidence type="ECO:0000256" key="2">
    <source>
        <dbReference type="ARBA" id="ARBA00004541"/>
    </source>
</evidence>
<reference evidence="24" key="2">
    <citation type="submission" date="2025-09" db="UniProtKB">
        <authorList>
            <consortium name="Ensembl"/>
        </authorList>
    </citation>
    <scope>IDENTIFICATION</scope>
</reference>
<evidence type="ECO:0000256" key="14">
    <source>
        <dbReference type="ARBA" id="ARBA00023329"/>
    </source>
</evidence>
<dbReference type="FunFam" id="3.40.50.1820:FF:000484">
    <property type="entry name" value="Dipeptidyl peptidase 2"/>
    <property type="match status" value="1"/>
</dbReference>
<dbReference type="FunFam" id="1.20.120.980:FF:000001">
    <property type="entry name" value="Dipeptidyl peptidase 7"/>
    <property type="match status" value="1"/>
</dbReference>
<dbReference type="GO" id="GO:0006508">
    <property type="term" value="P:proteolysis"/>
    <property type="evidence" value="ECO:0007669"/>
    <property type="project" value="UniProtKB-KW"/>
</dbReference>